<dbReference type="GeneID" id="95366933"/>
<dbReference type="EMBL" id="JBIAZM010000003">
    <property type="protein sequence ID" value="MFF5200099.1"/>
    <property type="molecule type" value="Genomic_DNA"/>
</dbReference>
<organism evidence="2 3">
    <name type="scientific">Micromonospora parva</name>
    <dbReference type="NCBI Taxonomy" id="1464048"/>
    <lineage>
        <taxon>Bacteria</taxon>
        <taxon>Bacillati</taxon>
        <taxon>Actinomycetota</taxon>
        <taxon>Actinomycetes</taxon>
        <taxon>Micromonosporales</taxon>
        <taxon>Micromonosporaceae</taxon>
        <taxon>Micromonospora</taxon>
    </lineage>
</organism>
<keyword evidence="3" id="KW-1185">Reference proteome</keyword>
<dbReference type="Proteomes" id="UP001602287">
    <property type="component" value="Unassembled WGS sequence"/>
</dbReference>
<dbReference type="RefSeq" id="WP_030333731.1">
    <property type="nucleotide sequence ID" value="NZ_JBEZDH010000002.1"/>
</dbReference>
<feature type="transmembrane region" description="Helical" evidence="1">
    <location>
        <begin position="21"/>
        <end position="42"/>
    </location>
</feature>
<keyword evidence="1" id="KW-0812">Transmembrane</keyword>
<name>A0ABW6VVN1_9ACTN</name>
<gene>
    <name evidence="2" type="ORF">ACFY3B_10890</name>
</gene>
<evidence type="ECO:0000313" key="3">
    <source>
        <dbReference type="Proteomes" id="UP001602287"/>
    </source>
</evidence>
<protein>
    <recommendedName>
        <fullName evidence="4">LPXTG-motif cell wall-anchored protein</fullName>
    </recommendedName>
</protein>
<sequence length="76" mass="8224">MTDPYRITEAPVAATKKPGGLLRPLLWLVLFVSAAANVVLSTAADNQWISSGFGLVALLCAVALIVHHRRNRVRES</sequence>
<reference evidence="2 3" key="1">
    <citation type="submission" date="2024-10" db="EMBL/GenBank/DDBJ databases">
        <title>The Natural Products Discovery Center: Release of the First 8490 Sequenced Strains for Exploring Actinobacteria Biosynthetic Diversity.</title>
        <authorList>
            <person name="Kalkreuter E."/>
            <person name="Kautsar S.A."/>
            <person name="Yang D."/>
            <person name="Bader C.D."/>
            <person name="Teijaro C.N."/>
            <person name="Fluegel L."/>
            <person name="Davis C.M."/>
            <person name="Simpson J.R."/>
            <person name="Lauterbach L."/>
            <person name="Steele A.D."/>
            <person name="Gui C."/>
            <person name="Meng S."/>
            <person name="Li G."/>
            <person name="Viehrig K."/>
            <person name="Ye F."/>
            <person name="Su P."/>
            <person name="Kiefer A.F."/>
            <person name="Nichols A."/>
            <person name="Cepeda A.J."/>
            <person name="Yan W."/>
            <person name="Fan B."/>
            <person name="Jiang Y."/>
            <person name="Adhikari A."/>
            <person name="Zheng C.-J."/>
            <person name="Schuster L."/>
            <person name="Cowan T.M."/>
            <person name="Smanski M.J."/>
            <person name="Chevrette M.G."/>
            <person name="De Carvalho L.P.S."/>
            <person name="Shen B."/>
        </authorList>
    </citation>
    <scope>NUCLEOTIDE SEQUENCE [LARGE SCALE GENOMIC DNA]</scope>
    <source>
        <strain evidence="2 3">NPDC000140</strain>
    </source>
</reference>
<evidence type="ECO:0000313" key="2">
    <source>
        <dbReference type="EMBL" id="MFF5200099.1"/>
    </source>
</evidence>
<feature type="transmembrane region" description="Helical" evidence="1">
    <location>
        <begin position="48"/>
        <end position="66"/>
    </location>
</feature>
<keyword evidence="1" id="KW-0472">Membrane</keyword>
<accession>A0ABW6VVN1</accession>
<proteinExistence type="predicted"/>
<keyword evidence="1" id="KW-1133">Transmembrane helix</keyword>
<comment type="caution">
    <text evidence="2">The sequence shown here is derived from an EMBL/GenBank/DDBJ whole genome shotgun (WGS) entry which is preliminary data.</text>
</comment>
<evidence type="ECO:0000256" key="1">
    <source>
        <dbReference type="SAM" id="Phobius"/>
    </source>
</evidence>
<evidence type="ECO:0008006" key="4">
    <source>
        <dbReference type="Google" id="ProtNLM"/>
    </source>
</evidence>